<name>A0A922I7C3_DERFA</name>
<gene>
    <name evidence="13" type="primary">TMEM63C_1</name>
    <name evidence="13" type="ORF">DERF_005669</name>
    <name evidence="12" type="ORF">HUG17_3373</name>
</gene>
<feature type="domain" description="CSC1/OSCA1-like cytosolic" evidence="11">
    <location>
        <begin position="402"/>
        <end position="573"/>
    </location>
</feature>
<feature type="transmembrane region" description="Helical" evidence="8">
    <location>
        <begin position="848"/>
        <end position="867"/>
    </location>
</feature>
<protein>
    <submittedName>
        <fullName evidence="12">Late exocytosis transmembrane protein-like protein</fullName>
    </submittedName>
    <submittedName>
        <fullName evidence="13">Transmembrane protein 63C</fullName>
    </submittedName>
</protein>
<reference evidence="12" key="3">
    <citation type="journal article" date="2021" name="World Allergy Organ. J.">
        <title>Chromosome-level assembly of Dermatophagoides farinae genome and transcriptome reveals two novel allergens Der f 37 and Der f 39.</title>
        <authorList>
            <person name="Chen J."/>
            <person name="Cai Z."/>
            <person name="Fan D."/>
            <person name="Hu J."/>
            <person name="Hou Y."/>
            <person name="He Y."/>
            <person name="Zhang Z."/>
            <person name="Zhao Z."/>
            <person name="Gao P."/>
            <person name="Hu W."/>
            <person name="Sun J."/>
            <person name="Li J."/>
            <person name="Ji K."/>
        </authorList>
    </citation>
    <scope>NUCLEOTIDE SEQUENCE</scope>
    <source>
        <strain evidence="12">JKM2019</strain>
    </source>
</reference>
<dbReference type="Pfam" id="PF13967">
    <property type="entry name" value="RSN1_TM"/>
    <property type="match status" value="1"/>
</dbReference>
<dbReference type="Proteomes" id="UP000828236">
    <property type="component" value="Unassembled WGS sequence"/>
</dbReference>
<evidence type="ECO:0000313" key="14">
    <source>
        <dbReference type="Proteomes" id="UP000790347"/>
    </source>
</evidence>
<feature type="transmembrane region" description="Helical" evidence="8">
    <location>
        <begin position="879"/>
        <end position="901"/>
    </location>
</feature>
<sequence>MTHSTKSSHHHINLLLMNINFDSNYTCNTLASTNQTMLKIDDGWETIPESIIIDLIFALILFIPYYYLPRLIRSFGWHQEYSSFSWINYFGKNNLFNLKDVTNDDMDNTNDLIINSDTLKLIETYLQQLDNDDKDDDDNSDQNVSKNSESNNIITTAAFLPKHFEPEKCPRRDRSDNDCTIGFTGKNRDESTSIPFDSETTDMTMNESSLCSKILRQNSIWRKMCDDFWTMGISDERIRQERGIDAYQYLLFQKYLICLLGIMTIISIFVILPVNIYSNSNCNGFACTSMNNLPHGSWLCWFHANLSVIVVLIALFLMNRFAQELRLPCQLSLDQNDVKEAFAFDEDQQQKILLIRPSLNQLSSLRQSEKIPLNNQSVFALSKISDEPESSHHQPNKFDILERLRSNLNHSYPFAKLNGIQLIMDNRRLNDLQQKYHRSWLALQWLQSTVSNVTQNKIQICPYGQICCCMSVSTDSPKEFYSKELANFRREINYELQNLTKLQNQSIRGIFVEFESEQIASSVYKRIKRRSNMSKRRIGSPNLMDHIETDLTRLIHDRCHYPAPRPDDINWRNLGVETKRKWAWKCLCTFILFIIFFFLSTPTYVFKLLDLYALKHLHDQNILGPISLLVDYLNPMLMVMLVSSMPTIVQHVLEMIPYQTISGLNYAIMTHLYSFMVLTIIILPSAGFLTMNAMLDSIFGVNTTIISNVPEMEQSHSSSKSFHWQCLFPVDNGAFFLIYIIHAAILGNLIELLRITDAYIYMFYYLVFIRSPAEYKTARMMVSQEFPLGVFYSQFLLIFTMTIIFSFASPLIVPCGLAYMTGKHLVDRYNIYHVYVPTKINSQIHLTAINYVHIGLVLMILQLFSVMLIKTEYSLVSRYILFVFICALIFSLIRCFCPGFLDRRRQPKRELGQQQTAIEISRQQQQQQQRTSTLSLSSKSKSLHQKQHSKDEICICSYTWPVLVNLLRDKFFSSFSSSSSKPLKSKE</sequence>
<proteinExistence type="inferred from homology"/>
<feature type="domain" description="CSC1/OSCA1-like 7TM region" evidence="9">
    <location>
        <begin position="588"/>
        <end position="864"/>
    </location>
</feature>
<evidence type="ECO:0000256" key="2">
    <source>
        <dbReference type="ARBA" id="ARBA00007779"/>
    </source>
</evidence>
<evidence type="ECO:0000256" key="6">
    <source>
        <dbReference type="ARBA" id="ARBA00023136"/>
    </source>
</evidence>
<keyword evidence="14" id="KW-1185">Reference proteome</keyword>
<keyword evidence="4 8" id="KW-0812">Transmembrane</keyword>
<dbReference type="Proteomes" id="UP000790347">
    <property type="component" value="Unassembled WGS sequence"/>
</dbReference>
<evidence type="ECO:0000259" key="11">
    <source>
        <dbReference type="Pfam" id="PF14703"/>
    </source>
</evidence>
<dbReference type="InterPro" id="IPR027815">
    <property type="entry name" value="CSC1/OSCA1-like_cyt"/>
</dbReference>
<feature type="region of interest" description="Disordered" evidence="7">
    <location>
        <begin position="921"/>
        <end position="943"/>
    </location>
</feature>
<dbReference type="InterPro" id="IPR003864">
    <property type="entry name" value="CSC1/OSCA1-like_7TM"/>
</dbReference>
<evidence type="ECO:0000313" key="12">
    <source>
        <dbReference type="EMBL" id="KAH7639340.1"/>
    </source>
</evidence>
<evidence type="ECO:0000256" key="5">
    <source>
        <dbReference type="ARBA" id="ARBA00022989"/>
    </source>
</evidence>
<accession>A0A922I7C3</accession>
<evidence type="ECO:0000256" key="3">
    <source>
        <dbReference type="ARBA" id="ARBA00022448"/>
    </source>
</evidence>
<comment type="caution">
    <text evidence="13">The sequence shown here is derived from an EMBL/GenBank/DDBJ whole genome shotgun (WGS) entry which is preliminary data.</text>
</comment>
<feature type="transmembrane region" description="Helical" evidence="8">
    <location>
        <begin position="255"/>
        <end position="276"/>
    </location>
</feature>
<feature type="compositionally biased region" description="Low complexity" evidence="7">
    <location>
        <begin position="921"/>
        <end position="940"/>
    </location>
</feature>
<dbReference type="EMBL" id="ASGP02000002">
    <property type="protein sequence ID" value="KAH9522066.1"/>
    <property type="molecule type" value="Genomic_DNA"/>
</dbReference>
<dbReference type="AlphaFoldDB" id="A0A922I7C3"/>
<evidence type="ECO:0000259" key="10">
    <source>
        <dbReference type="Pfam" id="PF13967"/>
    </source>
</evidence>
<feature type="transmembrane region" description="Helical" evidence="8">
    <location>
        <begin position="296"/>
        <end position="317"/>
    </location>
</feature>
<evidence type="ECO:0000313" key="13">
    <source>
        <dbReference type="EMBL" id="KAH9522066.1"/>
    </source>
</evidence>
<dbReference type="InterPro" id="IPR032880">
    <property type="entry name" value="CSC1/OSCA1-like_N"/>
</dbReference>
<dbReference type="GO" id="GO:0005886">
    <property type="term" value="C:plasma membrane"/>
    <property type="evidence" value="ECO:0007669"/>
    <property type="project" value="TreeGrafter"/>
</dbReference>
<feature type="transmembrane region" description="Helical" evidence="8">
    <location>
        <begin position="663"/>
        <end position="686"/>
    </location>
</feature>
<dbReference type="Pfam" id="PF14703">
    <property type="entry name" value="PHM7_cyt"/>
    <property type="match status" value="1"/>
</dbReference>
<feature type="transmembrane region" description="Helical" evidence="8">
    <location>
        <begin position="795"/>
        <end position="819"/>
    </location>
</feature>
<organism evidence="13 14">
    <name type="scientific">Dermatophagoides farinae</name>
    <name type="common">American house dust mite</name>
    <dbReference type="NCBI Taxonomy" id="6954"/>
    <lineage>
        <taxon>Eukaryota</taxon>
        <taxon>Metazoa</taxon>
        <taxon>Ecdysozoa</taxon>
        <taxon>Arthropoda</taxon>
        <taxon>Chelicerata</taxon>
        <taxon>Arachnida</taxon>
        <taxon>Acari</taxon>
        <taxon>Acariformes</taxon>
        <taxon>Sarcoptiformes</taxon>
        <taxon>Astigmata</taxon>
        <taxon>Psoroptidia</taxon>
        <taxon>Analgoidea</taxon>
        <taxon>Pyroglyphidae</taxon>
        <taxon>Dermatophagoidinae</taxon>
        <taxon>Dermatophagoides</taxon>
    </lineage>
</organism>
<evidence type="ECO:0000256" key="1">
    <source>
        <dbReference type="ARBA" id="ARBA00004141"/>
    </source>
</evidence>
<keyword evidence="6 8" id="KW-0472">Membrane</keyword>
<dbReference type="InterPro" id="IPR045122">
    <property type="entry name" value="Csc1-like"/>
</dbReference>
<feature type="transmembrane region" description="Helical" evidence="8">
    <location>
        <begin position="622"/>
        <end position="642"/>
    </location>
</feature>
<evidence type="ECO:0000256" key="7">
    <source>
        <dbReference type="SAM" id="MobiDB-lite"/>
    </source>
</evidence>
<evidence type="ECO:0000256" key="8">
    <source>
        <dbReference type="SAM" id="Phobius"/>
    </source>
</evidence>
<reference evidence="13" key="1">
    <citation type="submission" date="2013-05" db="EMBL/GenBank/DDBJ databases">
        <authorList>
            <person name="Yim A.K.Y."/>
            <person name="Chan T.F."/>
            <person name="Ji K.M."/>
            <person name="Liu X.Y."/>
            <person name="Zhou J.W."/>
            <person name="Li R.Q."/>
            <person name="Yang K.Y."/>
            <person name="Li J."/>
            <person name="Li M."/>
            <person name="Law P.T.W."/>
            <person name="Wu Y.L."/>
            <person name="Cai Z.L."/>
            <person name="Qin H."/>
            <person name="Bao Y."/>
            <person name="Leung R.K.K."/>
            <person name="Ng P.K.S."/>
            <person name="Zou J."/>
            <person name="Zhong X.J."/>
            <person name="Ran P.X."/>
            <person name="Zhong N.S."/>
            <person name="Liu Z.G."/>
            <person name="Tsui S.K.W."/>
        </authorList>
    </citation>
    <scope>NUCLEOTIDE SEQUENCE</scope>
    <source>
        <strain evidence="13">Derf</strain>
        <tissue evidence="13">Whole organism</tissue>
    </source>
</reference>
<comment type="similarity">
    <text evidence="2">Belongs to the CSC1 (TC 1.A.17) family.</text>
</comment>
<evidence type="ECO:0000256" key="4">
    <source>
        <dbReference type="ARBA" id="ARBA00022692"/>
    </source>
</evidence>
<reference evidence="12" key="2">
    <citation type="submission" date="2020-06" db="EMBL/GenBank/DDBJ databases">
        <authorList>
            <person name="Ji K."/>
            <person name="Li J."/>
        </authorList>
    </citation>
    <scope>NUCLEOTIDE SEQUENCE</scope>
    <source>
        <strain evidence="12">JKM2019</strain>
        <tissue evidence="12">Whole body</tissue>
    </source>
</reference>
<feature type="transmembrane region" description="Helical" evidence="8">
    <location>
        <begin position="582"/>
        <end position="602"/>
    </location>
</feature>
<dbReference type="Pfam" id="PF02714">
    <property type="entry name" value="RSN1_7TM"/>
    <property type="match status" value="1"/>
</dbReference>
<dbReference type="PANTHER" id="PTHR13018">
    <property type="entry name" value="PROBABLE MEMBRANE PROTEIN DUF221-RELATED"/>
    <property type="match status" value="1"/>
</dbReference>
<dbReference type="PANTHER" id="PTHR13018:SF5">
    <property type="entry name" value="RE44586P"/>
    <property type="match status" value="1"/>
</dbReference>
<dbReference type="GO" id="GO:0005227">
    <property type="term" value="F:calcium-activated cation channel activity"/>
    <property type="evidence" value="ECO:0007669"/>
    <property type="project" value="InterPro"/>
</dbReference>
<evidence type="ECO:0000259" key="9">
    <source>
        <dbReference type="Pfam" id="PF02714"/>
    </source>
</evidence>
<feature type="transmembrane region" description="Helical" evidence="8">
    <location>
        <begin position="722"/>
        <end position="746"/>
    </location>
</feature>
<keyword evidence="5 8" id="KW-1133">Transmembrane helix</keyword>
<feature type="transmembrane region" description="Helical" evidence="8">
    <location>
        <begin position="758"/>
        <end position="775"/>
    </location>
</feature>
<comment type="subcellular location">
    <subcellularLocation>
        <location evidence="1">Membrane</location>
        <topology evidence="1">Multi-pass membrane protein</topology>
    </subcellularLocation>
</comment>
<keyword evidence="3" id="KW-0813">Transport</keyword>
<dbReference type="EMBL" id="SDOV01000007">
    <property type="protein sequence ID" value="KAH7639340.1"/>
    <property type="molecule type" value="Genomic_DNA"/>
</dbReference>
<feature type="domain" description="CSC1/OSCA1-like N-terminal transmembrane" evidence="10">
    <location>
        <begin position="231"/>
        <end position="319"/>
    </location>
</feature>
<reference evidence="13" key="4">
    <citation type="journal article" date="2022" name="Res Sq">
        <title>Comparative Genomics Reveals Insights into the Divergent Evolution of Astigmatic Mites and Household Pest Adaptations.</title>
        <authorList>
            <person name="Xiong Q."/>
            <person name="Wan A.T.-Y."/>
            <person name="Liu X.-Y."/>
            <person name="Fung C.S.-H."/>
            <person name="Xiao X."/>
            <person name="Malainual N."/>
            <person name="Hou J."/>
            <person name="Wang L."/>
            <person name="Wang M."/>
            <person name="Yang K."/>
            <person name="Cui Y."/>
            <person name="Leung E."/>
            <person name="Nong W."/>
            <person name="Shin S.-K."/>
            <person name="Au S."/>
            <person name="Jeong K.Y."/>
            <person name="Chew F.T."/>
            <person name="Hui J."/>
            <person name="Leung T.F."/>
            <person name="Tungtrongchitr A."/>
            <person name="Zhong N."/>
            <person name="Liu Z."/>
            <person name="Tsui S."/>
        </authorList>
    </citation>
    <scope>NUCLEOTIDE SEQUENCE</scope>
    <source>
        <strain evidence="13">Derf</strain>
        <tissue evidence="13">Whole organism</tissue>
    </source>
</reference>
<feature type="transmembrane region" description="Helical" evidence="8">
    <location>
        <begin position="51"/>
        <end position="68"/>
    </location>
</feature>